<protein>
    <recommendedName>
        <fullName evidence="2">Phosphatidic acid phosphatase type 2/haloperoxidase domain-containing protein</fullName>
    </recommendedName>
</protein>
<dbReference type="PANTHER" id="PTHR14969">
    <property type="entry name" value="SPHINGOSINE-1-PHOSPHATE PHOSPHOHYDROLASE"/>
    <property type="match status" value="1"/>
</dbReference>
<dbReference type="EMBL" id="PFNO01000156">
    <property type="protein sequence ID" value="PIZ47725.1"/>
    <property type="molecule type" value="Genomic_DNA"/>
</dbReference>
<keyword evidence="1" id="KW-0472">Membrane</keyword>
<feature type="transmembrane region" description="Helical" evidence="1">
    <location>
        <begin position="175"/>
        <end position="194"/>
    </location>
</feature>
<dbReference type="Pfam" id="PF01569">
    <property type="entry name" value="PAP2"/>
    <property type="match status" value="1"/>
</dbReference>
<feature type="transmembrane region" description="Helical" evidence="1">
    <location>
        <begin position="85"/>
        <end position="105"/>
    </location>
</feature>
<keyword evidence="1" id="KW-0812">Transmembrane</keyword>
<feature type="transmembrane region" description="Helical" evidence="1">
    <location>
        <begin position="42"/>
        <end position="65"/>
    </location>
</feature>
<accession>A0A2M7TL89</accession>
<dbReference type="Gene3D" id="1.20.144.10">
    <property type="entry name" value="Phosphatidic acid phosphatase type 2/haloperoxidase"/>
    <property type="match status" value="1"/>
</dbReference>
<gene>
    <name evidence="3" type="ORF">COY29_04795</name>
</gene>
<evidence type="ECO:0000256" key="1">
    <source>
        <dbReference type="SAM" id="Phobius"/>
    </source>
</evidence>
<comment type="caution">
    <text evidence="3">The sequence shown here is derived from an EMBL/GenBank/DDBJ whole genome shotgun (WGS) entry which is preliminary data.</text>
</comment>
<sequence>MNLHVFLALEGFFYAVCGEFKTFYNMSHIGCTIDYIPMIEKGIIEFFASFFLWIMFAGVFVLWIYDKRSLSLHDGKIKKEEAIHALFAGVIAWIIAWVIKSIFPIERPFQLNGKEAFVLFSLTNGAFPSGHAATAFAMAWTIFRHDRKMGAIYLLSAFAVGISRVLANIHYPIDVLAGGILGIGISHLVQKIHFRKRVDF</sequence>
<evidence type="ECO:0000313" key="3">
    <source>
        <dbReference type="EMBL" id="PIZ47725.1"/>
    </source>
</evidence>
<reference evidence="4" key="1">
    <citation type="submission" date="2017-09" db="EMBL/GenBank/DDBJ databases">
        <title>Depth-based differentiation of microbial function through sediment-hosted aquifers and enrichment of novel symbionts in the deep terrestrial subsurface.</title>
        <authorList>
            <person name="Probst A.J."/>
            <person name="Ladd B."/>
            <person name="Jarett J.K."/>
            <person name="Geller-Mcgrath D.E."/>
            <person name="Sieber C.M.K."/>
            <person name="Emerson J.B."/>
            <person name="Anantharaman K."/>
            <person name="Thomas B.C."/>
            <person name="Malmstrom R."/>
            <person name="Stieglmeier M."/>
            <person name="Klingl A."/>
            <person name="Woyke T."/>
            <person name="Ryan C.M."/>
            <person name="Banfield J.F."/>
        </authorList>
    </citation>
    <scope>NUCLEOTIDE SEQUENCE [LARGE SCALE GENOMIC DNA]</scope>
</reference>
<dbReference type="PANTHER" id="PTHR14969:SF13">
    <property type="entry name" value="AT30094P"/>
    <property type="match status" value="1"/>
</dbReference>
<evidence type="ECO:0000259" key="2">
    <source>
        <dbReference type="SMART" id="SM00014"/>
    </source>
</evidence>
<feature type="transmembrane region" description="Helical" evidence="1">
    <location>
        <begin position="150"/>
        <end position="169"/>
    </location>
</feature>
<dbReference type="SUPFAM" id="SSF48317">
    <property type="entry name" value="Acid phosphatase/Vanadium-dependent haloperoxidase"/>
    <property type="match status" value="1"/>
</dbReference>
<dbReference type="AlphaFoldDB" id="A0A2M7TL89"/>
<proteinExistence type="predicted"/>
<dbReference type="InterPro" id="IPR000326">
    <property type="entry name" value="PAP2/HPO"/>
</dbReference>
<keyword evidence="1" id="KW-1133">Transmembrane helix</keyword>
<evidence type="ECO:0000313" key="4">
    <source>
        <dbReference type="Proteomes" id="UP000229753"/>
    </source>
</evidence>
<dbReference type="Proteomes" id="UP000229753">
    <property type="component" value="Unassembled WGS sequence"/>
</dbReference>
<name>A0A2M7TL89_9BACT</name>
<dbReference type="InterPro" id="IPR036938">
    <property type="entry name" value="PAP2/HPO_sf"/>
</dbReference>
<feature type="transmembrane region" description="Helical" evidence="1">
    <location>
        <begin position="117"/>
        <end position="143"/>
    </location>
</feature>
<dbReference type="SMART" id="SM00014">
    <property type="entry name" value="acidPPc"/>
    <property type="match status" value="1"/>
</dbReference>
<dbReference type="CDD" id="cd01610">
    <property type="entry name" value="PAP2_like"/>
    <property type="match status" value="1"/>
</dbReference>
<feature type="domain" description="Phosphatidic acid phosphatase type 2/haloperoxidase" evidence="2">
    <location>
        <begin position="81"/>
        <end position="190"/>
    </location>
</feature>
<organism evidence="3 4">
    <name type="scientific">Candidatus Woesebacteria bacterium CG_4_10_14_0_2_um_filter_39_14</name>
    <dbReference type="NCBI Taxonomy" id="1975054"/>
    <lineage>
        <taxon>Bacteria</taxon>
        <taxon>Candidatus Woeseibacteriota</taxon>
    </lineage>
</organism>